<dbReference type="EMBL" id="JAWDJX010000056">
    <property type="protein sequence ID" value="KAK3047831.1"/>
    <property type="molecule type" value="Genomic_DNA"/>
</dbReference>
<dbReference type="InterPro" id="IPR007219">
    <property type="entry name" value="XnlR_reg_dom"/>
</dbReference>
<feature type="compositionally biased region" description="Basic and acidic residues" evidence="6">
    <location>
        <begin position="1"/>
        <end position="10"/>
    </location>
</feature>
<dbReference type="InterPro" id="IPR050815">
    <property type="entry name" value="TF_fung"/>
</dbReference>
<evidence type="ECO:0000256" key="6">
    <source>
        <dbReference type="SAM" id="MobiDB-lite"/>
    </source>
</evidence>
<feature type="compositionally biased region" description="Polar residues" evidence="6">
    <location>
        <begin position="92"/>
        <end position="105"/>
    </location>
</feature>
<keyword evidence="9" id="KW-1185">Reference proteome</keyword>
<feature type="compositionally biased region" description="Basic and acidic residues" evidence="6">
    <location>
        <begin position="329"/>
        <end position="344"/>
    </location>
</feature>
<dbReference type="Proteomes" id="UP001271007">
    <property type="component" value="Unassembled WGS sequence"/>
</dbReference>
<evidence type="ECO:0000256" key="1">
    <source>
        <dbReference type="ARBA" id="ARBA00004123"/>
    </source>
</evidence>
<evidence type="ECO:0000256" key="2">
    <source>
        <dbReference type="ARBA" id="ARBA00022723"/>
    </source>
</evidence>
<comment type="caution">
    <text evidence="8">The sequence shown here is derived from an EMBL/GenBank/DDBJ whole genome shotgun (WGS) entry which is preliminary data.</text>
</comment>
<proteinExistence type="predicted"/>
<keyword evidence="4" id="KW-0804">Transcription</keyword>
<feature type="region of interest" description="Disordered" evidence="6">
    <location>
        <begin position="84"/>
        <end position="110"/>
    </location>
</feature>
<protein>
    <recommendedName>
        <fullName evidence="7">Xylanolytic transcriptional activator regulatory domain-containing protein</fullName>
    </recommendedName>
</protein>
<sequence>MDYHTSERGPNRSIASGGYNHSRPSMDSPRPREQRPILHPSLSDNSSMQRRPAALHSTIPADGRPQFPNLPGVKDILTDTSTASRLSPHASWDNQGPASMYSSNGEGHYSGPTMHPPMALHPPHLPNGHFQGPHPRTFDVPVLNTTRLNSHASRSVPISPYGAFPDTARDYSDVRTEIMPQPPGSTYLSNGVHIPYVPVGSDDRYYQSAATASDHPSDSPYAMTATESQRQYLCTKDTADGSFHYYEGGVRIPTHIDGEQVNPAWGLTKAMKPRKRLALACLDCREKKLIRVVGQSSNSTASSSTWHDSASSPVRKTPSTSDPTPTTERAFEADALNKRRDRADPSPPNVPSKKHRSTSPMPGIHGSSMATTADMSAPKRPSFEVGASGHVSWEDDPHDVYPELTLHLLDLYFEHMNSAVYWLYPRRHLIHWTKTCKPKCQNERMVLYAILAAASIFASNALSGFGKDCATIAGDAINSQIGKFNISVAHTKMMLALYHFAKGSIGIPWDHVGSAMRTITFLQLHTEEGCYDDASSAAQPRTEFQLSTEQLAECKRRTFWSCFLMDRLAGPTVCQIKPQDIFLRLPCSEERYEQGAPPEAPYYPNENIDPTLTLLTPSSPLSTMAWLALVAGIWGNVIDFTFCAPHRPAATYSETYQAFYTDVRNRLQGWSSRLPAHLQYGEANLNESIQRGDFHAFICMHTLYHAAHMKLNQCLRHAQMPEVITRNIREAHFHAHQQLRMMATVVRAKRTVSVNGQATECALSIPFAGYGNLIAIDIVSAGGPEASLPTTLGLIESGIVCLRELSTFWNSARDQLRACERRYYQIKNIVTSGQKSRSGAWLGRRWGIELPMERDLREEDDCIYGLGDTTKGSDVYFDAFADNEPGQSASHRSLRIA</sequence>
<evidence type="ECO:0000256" key="5">
    <source>
        <dbReference type="ARBA" id="ARBA00023242"/>
    </source>
</evidence>
<dbReference type="AlphaFoldDB" id="A0AAJ0DCZ2"/>
<dbReference type="Pfam" id="PF04082">
    <property type="entry name" value="Fungal_trans"/>
    <property type="match status" value="1"/>
</dbReference>
<dbReference type="PANTHER" id="PTHR47338">
    <property type="entry name" value="ZN(II)2CYS6 TRANSCRIPTION FACTOR (EUROFUNG)-RELATED"/>
    <property type="match status" value="1"/>
</dbReference>
<comment type="subcellular location">
    <subcellularLocation>
        <location evidence="1">Nucleus</location>
    </subcellularLocation>
</comment>
<dbReference type="PANTHER" id="PTHR47338:SF11">
    <property type="entry name" value="ZN(II)2CYS6 TRANSCRIPTION FACTOR (EUROFUNG)"/>
    <property type="match status" value="1"/>
</dbReference>
<reference evidence="8" key="1">
    <citation type="submission" date="2023-04" db="EMBL/GenBank/DDBJ databases">
        <title>Black Yeasts Isolated from many extreme environments.</title>
        <authorList>
            <person name="Coleine C."/>
            <person name="Stajich J.E."/>
            <person name="Selbmann L."/>
        </authorList>
    </citation>
    <scope>NUCLEOTIDE SEQUENCE</scope>
    <source>
        <strain evidence="8">CCFEE 5312</strain>
    </source>
</reference>
<keyword evidence="3" id="KW-0805">Transcription regulation</keyword>
<dbReference type="GO" id="GO:0000981">
    <property type="term" value="F:DNA-binding transcription factor activity, RNA polymerase II-specific"/>
    <property type="evidence" value="ECO:0007669"/>
    <property type="project" value="InterPro"/>
</dbReference>
<keyword evidence="2" id="KW-0479">Metal-binding</keyword>
<feature type="region of interest" description="Disordered" evidence="6">
    <location>
        <begin position="1"/>
        <end position="69"/>
    </location>
</feature>
<accession>A0AAJ0DCZ2</accession>
<name>A0AAJ0DCZ2_9PEZI</name>
<dbReference type="GO" id="GO:0006351">
    <property type="term" value="P:DNA-templated transcription"/>
    <property type="evidence" value="ECO:0007669"/>
    <property type="project" value="InterPro"/>
</dbReference>
<dbReference type="GO" id="GO:0005634">
    <property type="term" value="C:nucleus"/>
    <property type="evidence" value="ECO:0007669"/>
    <property type="project" value="UniProtKB-SubCell"/>
</dbReference>
<organism evidence="8 9">
    <name type="scientific">Extremus antarcticus</name>
    <dbReference type="NCBI Taxonomy" id="702011"/>
    <lineage>
        <taxon>Eukaryota</taxon>
        <taxon>Fungi</taxon>
        <taxon>Dikarya</taxon>
        <taxon>Ascomycota</taxon>
        <taxon>Pezizomycotina</taxon>
        <taxon>Dothideomycetes</taxon>
        <taxon>Dothideomycetidae</taxon>
        <taxon>Mycosphaerellales</taxon>
        <taxon>Extremaceae</taxon>
        <taxon>Extremus</taxon>
    </lineage>
</organism>
<feature type="region of interest" description="Disordered" evidence="6">
    <location>
        <begin position="294"/>
        <end position="381"/>
    </location>
</feature>
<evidence type="ECO:0000259" key="7">
    <source>
        <dbReference type="Pfam" id="PF04082"/>
    </source>
</evidence>
<evidence type="ECO:0000256" key="4">
    <source>
        <dbReference type="ARBA" id="ARBA00023163"/>
    </source>
</evidence>
<feature type="compositionally biased region" description="Low complexity" evidence="6">
    <location>
        <begin position="296"/>
        <end position="327"/>
    </location>
</feature>
<feature type="domain" description="Xylanolytic transcriptional activator regulatory" evidence="7">
    <location>
        <begin position="409"/>
        <end position="594"/>
    </location>
</feature>
<evidence type="ECO:0000313" key="9">
    <source>
        <dbReference type="Proteomes" id="UP001271007"/>
    </source>
</evidence>
<keyword evidence="5" id="KW-0539">Nucleus</keyword>
<evidence type="ECO:0000256" key="3">
    <source>
        <dbReference type="ARBA" id="ARBA00023015"/>
    </source>
</evidence>
<dbReference type="GO" id="GO:0008270">
    <property type="term" value="F:zinc ion binding"/>
    <property type="evidence" value="ECO:0007669"/>
    <property type="project" value="InterPro"/>
</dbReference>
<dbReference type="CDD" id="cd12148">
    <property type="entry name" value="fungal_TF_MHR"/>
    <property type="match status" value="1"/>
</dbReference>
<gene>
    <name evidence="8" type="ORF">LTR09_010806</name>
</gene>
<evidence type="ECO:0000313" key="8">
    <source>
        <dbReference type="EMBL" id="KAK3047831.1"/>
    </source>
</evidence>
<dbReference type="GO" id="GO:0003677">
    <property type="term" value="F:DNA binding"/>
    <property type="evidence" value="ECO:0007669"/>
    <property type="project" value="InterPro"/>
</dbReference>